<proteinExistence type="inferred from homology"/>
<keyword evidence="2" id="KW-0235">DNA replication</keyword>
<dbReference type="GO" id="GO:0006260">
    <property type="term" value="P:DNA replication"/>
    <property type="evidence" value="ECO:0007669"/>
    <property type="project" value="UniProtKB-KW"/>
</dbReference>
<dbReference type="GeneID" id="68616296"/>
<reference evidence="7 8" key="1">
    <citation type="journal article" date="2019" name="Int. J. Syst. Evol. Microbiol.">
        <title>The Global Catalogue of Microorganisms (GCM) 10K type strain sequencing project: providing services to taxonomists for standard genome sequencing and annotation.</title>
        <authorList>
            <consortium name="The Broad Institute Genomics Platform"/>
            <consortium name="The Broad Institute Genome Sequencing Center for Infectious Disease"/>
            <person name="Wu L."/>
            <person name="Ma J."/>
        </authorList>
    </citation>
    <scope>NUCLEOTIDE SEQUENCE [LARGE SCALE GENOMIC DNA]</scope>
    <source>
        <strain evidence="7 8">JCM 17504</strain>
    </source>
</reference>
<dbReference type="InterPro" id="IPR055237">
    <property type="entry name" value="Cdc6_lid"/>
</dbReference>
<dbReference type="Pfam" id="PF09079">
    <property type="entry name" value="WHD_Cdc6"/>
    <property type="match status" value="1"/>
</dbReference>
<dbReference type="InterPro" id="IPR036388">
    <property type="entry name" value="WH-like_DNA-bd_sf"/>
</dbReference>
<dbReference type="InterPro" id="IPR015163">
    <property type="entry name" value="Cdc6_C"/>
</dbReference>
<sequence length="512" mass="57797">MMNDDDNGLLKTVSAFIGYYLLPLIAITITAAVIADKALFDSSYIIQPSLSFAKDNQSALTVILSGLLLFAYMMQYQNQRIQRTIMNRQVNLMKAGYTPILGVSNREWGADRTKLGDDPDQDEANRLFLSLSNSGNSTARDLCIWTEISYEPTKDLDYDYRSCLSPLRRTSDATWWHSDEGGALAQTEDKTTEFKADPKVNQIERGWFKFKQERRPVFLHTALEDLEEAGVKDVEIAFILKYTATTGSEEEIYLGAYETDLPRLKDYDMWMYRAQENKEDRAKVIKKIDPQVEDTLCEREIHFSPYNATELKNILSRRSELAFKPDVLGGGVLELCSAYAAQDKGSARQALDLLLEAGDFARRQGDATVSESHVREARKLLEKQRIEESMQNLTSHGHLVLFAVVSMTINNPKMIPATKQPLFDRYSELADIAGGDSLGGRAFHNHAELSMLGILLRNKRNEGRGGGIYYEYRLDVPLEAALNTLENLLVTQELDLSVLRNRATQQGLLDDS</sequence>
<keyword evidence="8" id="KW-1185">Reference proteome</keyword>
<evidence type="ECO:0000256" key="3">
    <source>
        <dbReference type="ARBA" id="ARBA00022741"/>
    </source>
</evidence>
<dbReference type="FunFam" id="1.10.8.60:FF:000073">
    <property type="entry name" value="ORC1-type DNA replication protein"/>
    <property type="match status" value="1"/>
</dbReference>
<feature type="transmembrane region" description="Helical" evidence="5">
    <location>
        <begin position="56"/>
        <end position="74"/>
    </location>
</feature>
<keyword evidence="5" id="KW-0812">Transmembrane</keyword>
<dbReference type="Proteomes" id="UP001501729">
    <property type="component" value="Unassembled WGS sequence"/>
</dbReference>
<gene>
    <name evidence="7" type="ORF">GCM10025751_49550</name>
</gene>
<dbReference type="Pfam" id="PF22703">
    <property type="entry name" value="Cdc6_lid"/>
    <property type="match status" value="1"/>
</dbReference>
<keyword evidence="4" id="KW-0067">ATP-binding</keyword>
<dbReference type="InterPro" id="IPR027417">
    <property type="entry name" value="P-loop_NTPase"/>
</dbReference>
<evidence type="ECO:0000259" key="6">
    <source>
        <dbReference type="SMART" id="SM01074"/>
    </source>
</evidence>
<dbReference type="Gene3D" id="1.10.8.60">
    <property type="match status" value="1"/>
</dbReference>
<evidence type="ECO:0000256" key="4">
    <source>
        <dbReference type="ARBA" id="ARBA00022840"/>
    </source>
</evidence>
<comment type="similarity">
    <text evidence="1">Belongs to the CDC6/cdc18 family.</text>
</comment>
<evidence type="ECO:0000256" key="1">
    <source>
        <dbReference type="ARBA" id="ARBA00006184"/>
    </source>
</evidence>
<dbReference type="InterPro" id="IPR050311">
    <property type="entry name" value="ORC1/CDC6"/>
</dbReference>
<organism evidence="7 8">
    <name type="scientific">Haladaptatus pallidirubidus</name>
    <dbReference type="NCBI Taxonomy" id="1008152"/>
    <lineage>
        <taxon>Archaea</taxon>
        <taxon>Methanobacteriati</taxon>
        <taxon>Methanobacteriota</taxon>
        <taxon>Stenosarchaea group</taxon>
        <taxon>Halobacteria</taxon>
        <taxon>Halobacteriales</taxon>
        <taxon>Haladaptataceae</taxon>
        <taxon>Haladaptatus</taxon>
    </lineage>
</organism>
<dbReference type="Gene3D" id="1.10.10.10">
    <property type="entry name" value="Winged helix-like DNA-binding domain superfamily/Winged helix DNA-binding domain"/>
    <property type="match status" value="1"/>
</dbReference>
<feature type="domain" description="Cdc6 C-terminal" evidence="6">
    <location>
        <begin position="401"/>
        <end position="485"/>
    </location>
</feature>
<dbReference type="SUPFAM" id="SSF52540">
    <property type="entry name" value="P-loop containing nucleoside triphosphate hydrolases"/>
    <property type="match status" value="1"/>
</dbReference>
<keyword evidence="5" id="KW-1133">Transmembrane helix</keyword>
<evidence type="ECO:0000313" key="8">
    <source>
        <dbReference type="Proteomes" id="UP001501729"/>
    </source>
</evidence>
<dbReference type="RefSeq" id="WP_227777946.1">
    <property type="nucleotide sequence ID" value="NZ_BAABKX010000022.1"/>
</dbReference>
<dbReference type="PANTHER" id="PTHR10763">
    <property type="entry name" value="CELL DIVISION CONTROL PROTEIN 6-RELATED"/>
    <property type="match status" value="1"/>
</dbReference>
<keyword evidence="5" id="KW-0472">Membrane</keyword>
<dbReference type="InterPro" id="IPR014277">
    <property type="entry name" value="Orc1/Cdc6_arc"/>
</dbReference>
<protein>
    <recommendedName>
        <fullName evidence="6">Cdc6 C-terminal domain-containing protein</fullName>
    </recommendedName>
</protein>
<dbReference type="NCBIfam" id="TIGR02928">
    <property type="entry name" value="orc1/cdc6 family replication initiation protein"/>
    <property type="match status" value="1"/>
</dbReference>
<dbReference type="EMBL" id="BAABKX010000022">
    <property type="protein sequence ID" value="GAA5062334.1"/>
    <property type="molecule type" value="Genomic_DNA"/>
</dbReference>
<evidence type="ECO:0000256" key="2">
    <source>
        <dbReference type="ARBA" id="ARBA00022705"/>
    </source>
</evidence>
<dbReference type="SUPFAM" id="SSF46785">
    <property type="entry name" value="Winged helix' DNA-binding domain"/>
    <property type="match status" value="1"/>
</dbReference>
<dbReference type="PANTHER" id="PTHR10763:SF22">
    <property type="entry name" value="ORC1-TYPE DNA REPLICATION PROTEIN"/>
    <property type="match status" value="1"/>
</dbReference>
<keyword evidence="3" id="KW-0547">Nucleotide-binding</keyword>
<evidence type="ECO:0000313" key="7">
    <source>
        <dbReference type="EMBL" id="GAA5062334.1"/>
    </source>
</evidence>
<evidence type="ECO:0000256" key="5">
    <source>
        <dbReference type="SAM" id="Phobius"/>
    </source>
</evidence>
<dbReference type="GO" id="GO:0005524">
    <property type="term" value="F:ATP binding"/>
    <property type="evidence" value="ECO:0007669"/>
    <property type="project" value="UniProtKB-KW"/>
</dbReference>
<comment type="caution">
    <text evidence="7">The sequence shown here is derived from an EMBL/GenBank/DDBJ whole genome shotgun (WGS) entry which is preliminary data.</text>
</comment>
<dbReference type="CDD" id="cd08768">
    <property type="entry name" value="Cdc6_C"/>
    <property type="match status" value="1"/>
</dbReference>
<dbReference type="SMART" id="SM01074">
    <property type="entry name" value="Cdc6_C"/>
    <property type="match status" value="1"/>
</dbReference>
<accession>A0AAV3UPX1</accession>
<dbReference type="AlphaFoldDB" id="A0AAV3UPX1"/>
<name>A0AAV3UPX1_9EURY</name>
<feature type="transmembrane region" description="Helical" evidence="5">
    <location>
        <begin position="12"/>
        <end position="35"/>
    </location>
</feature>
<dbReference type="InterPro" id="IPR036390">
    <property type="entry name" value="WH_DNA-bd_sf"/>
</dbReference>